<evidence type="ECO:0000259" key="4">
    <source>
        <dbReference type="PROSITE" id="PS51898"/>
    </source>
</evidence>
<dbReference type="AlphaFoldDB" id="A0A382H6V5"/>
<comment type="similarity">
    <text evidence="1">Belongs to the 'phage' integrase family.</text>
</comment>
<keyword evidence="2" id="KW-0238">DNA-binding</keyword>
<dbReference type="Gene3D" id="1.10.150.130">
    <property type="match status" value="1"/>
</dbReference>
<sequence length="406" mass="47036">MGILVECPKCKVRGSVKRKVCKCGNQVQKSNSKNYWIDYYINGKRTRERIGRSKQAAENRLREIQTAKAEGRHIKKNKNSLVTLGSLRDWYLNLDEVKELSSYPRLQVLTAHTVRLLGKNTIVSALKLGKVREYRKRRSNEFCIPYPGKHPSLTTINREISALKTMLNVAVRNEIIEENPVIHAKLLKEDNVRERILTDEEFERLYEVAAIHLKPILLMAYYEPMRKEEILKLKWSEVDSSKSQWFIRLPANRTKDKKNARVLPLHPRVKEILVSLPSRFHHGRVFSYNGETFNSFKTSFKTALLRAGIEDFCFHDFRHCAVTNLRKAGNDYTTIMKASGHKTMSMFLRYNLVNEEDVAGMKWKDTDRDNQSISGSLKDIGLNPDVVLESLLLERGQNNKLGVYQK</sequence>
<dbReference type="InterPro" id="IPR010998">
    <property type="entry name" value="Integrase_recombinase_N"/>
</dbReference>
<organism evidence="5">
    <name type="scientific">marine metagenome</name>
    <dbReference type="NCBI Taxonomy" id="408172"/>
    <lineage>
        <taxon>unclassified sequences</taxon>
        <taxon>metagenomes</taxon>
        <taxon>ecological metagenomes</taxon>
    </lineage>
</organism>
<dbReference type="GO" id="GO:0006310">
    <property type="term" value="P:DNA recombination"/>
    <property type="evidence" value="ECO:0007669"/>
    <property type="project" value="UniProtKB-KW"/>
</dbReference>
<dbReference type="PANTHER" id="PTHR30349:SF64">
    <property type="entry name" value="PROPHAGE INTEGRASE INTD-RELATED"/>
    <property type="match status" value="1"/>
</dbReference>
<protein>
    <recommendedName>
        <fullName evidence="4">Tyr recombinase domain-containing protein</fullName>
    </recommendedName>
</protein>
<evidence type="ECO:0000256" key="2">
    <source>
        <dbReference type="ARBA" id="ARBA00023125"/>
    </source>
</evidence>
<dbReference type="InterPro" id="IPR050090">
    <property type="entry name" value="Tyrosine_recombinase_XerCD"/>
</dbReference>
<dbReference type="GO" id="GO:0015074">
    <property type="term" value="P:DNA integration"/>
    <property type="evidence" value="ECO:0007669"/>
    <property type="project" value="InterPro"/>
</dbReference>
<dbReference type="Gene3D" id="1.10.443.10">
    <property type="entry name" value="Intergrase catalytic core"/>
    <property type="match status" value="1"/>
</dbReference>
<dbReference type="CDD" id="cd00796">
    <property type="entry name" value="INT_Rci_Hp1_C"/>
    <property type="match status" value="1"/>
</dbReference>
<dbReference type="PROSITE" id="PS51898">
    <property type="entry name" value="TYR_RECOMBINASE"/>
    <property type="match status" value="1"/>
</dbReference>
<dbReference type="InterPro" id="IPR013762">
    <property type="entry name" value="Integrase-like_cat_sf"/>
</dbReference>
<dbReference type="GO" id="GO:0003677">
    <property type="term" value="F:DNA binding"/>
    <property type="evidence" value="ECO:0007669"/>
    <property type="project" value="UniProtKB-KW"/>
</dbReference>
<gene>
    <name evidence="5" type="ORF">METZ01_LOCUS235763</name>
</gene>
<reference evidence="5" key="1">
    <citation type="submission" date="2018-05" db="EMBL/GenBank/DDBJ databases">
        <authorList>
            <person name="Lanie J.A."/>
            <person name="Ng W.-L."/>
            <person name="Kazmierczak K.M."/>
            <person name="Andrzejewski T.M."/>
            <person name="Davidsen T.M."/>
            <person name="Wayne K.J."/>
            <person name="Tettelin H."/>
            <person name="Glass J.I."/>
            <person name="Rusch D."/>
            <person name="Podicherti R."/>
            <person name="Tsui H.-C.T."/>
            <person name="Winkler M.E."/>
        </authorList>
    </citation>
    <scope>NUCLEOTIDE SEQUENCE</scope>
</reference>
<dbReference type="PANTHER" id="PTHR30349">
    <property type="entry name" value="PHAGE INTEGRASE-RELATED"/>
    <property type="match status" value="1"/>
</dbReference>
<evidence type="ECO:0000313" key="5">
    <source>
        <dbReference type="EMBL" id="SVB82909.1"/>
    </source>
</evidence>
<name>A0A382H6V5_9ZZZZ</name>
<dbReference type="InterPro" id="IPR002104">
    <property type="entry name" value="Integrase_catalytic"/>
</dbReference>
<accession>A0A382H6V5</accession>
<evidence type="ECO:0000256" key="3">
    <source>
        <dbReference type="ARBA" id="ARBA00023172"/>
    </source>
</evidence>
<evidence type="ECO:0000256" key="1">
    <source>
        <dbReference type="ARBA" id="ARBA00008857"/>
    </source>
</evidence>
<keyword evidence="3" id="KW-0233">DNA recombination</keyword>
<dbReference type="InterPro" id="IPR011010">
    <property type="entry name" value="DNA_brk_join_enz"/>
</dbReference>
<dbReference type="EMBL" id="UINC01059466">
    <property type="protein sequence ID" value="SVB82909.1"/>
    <property type="molecule type" value="Genomic_DNA"/>
</dbReference>
<feature type="domain" description="Tyr recombinase" evidence="4">
    <location>
        <begin position="192"/>
        <end position="363"/>
    </location>
</feature>
<dbReference type="SUPFAM" id="SSF56349">
    <property type="entry name" value="DNA breaking-rejoining enzymes"/>
    <property type="match status" value="1"/>
</dbReference>
<proteinExistence type="inferred from homology"/>
<dbReference type="Pfam" id="PF00589">
    <property type="entry name" value="Phage_integrase"/>
    <property type="match status" value="1"/>
</dbReference>